<evidence type="ECO:0000313" key="3">
    <source>
        <dbReference type="Proteomes" id="UP000722485"/>
    </source>
</evidence>
<evidence type="ECO:0000259" key="1">
    <source>
        <dbReference type="Pfam" id="PF06985"/>
    </source>
</evidence>
<dbReference type="Pfam" id="PF06985">
    <property type="entry name" value="HET"/>
    <property type="match status" value="1"/>
</dbReference>
<dbReference type="Proteomes" id="UP000722485">
    <property type="component" value="Unassembled WGS sequence"/>
</dbReference>
<name>A0A9P5HSX8_9HYPO</name>
<evidence type="ECO:0000313" key="2">
    <source>
        <dbReference type="EMBL" id="KAF7558234.1"/>
    </source>
</evidence>
<sequence length="749" mass="84141">MAFDLKESPFPLGDADEQIRKNPKTCHICLNLYPGSAYSAVPRQGVWFHEASSAVNAKHAAEHEDIGEAPAWAGKYRTDFASWEVQAYLTDIRDSAAQGCVSCLLLQEAVTKLSNGNLKLDDAGLLLNVVFCKGNVMRIQVSRGNPVEEEDGDFFSPWETEDVLEFVTGYELYTLPVVRGGPTKHIAPDPSSDACFDMIKGWIQTCRTSHQICAEADSKMARKLPKRVIVVGSDSNDDIHLFEYDDSTQRIDEPYIALSHCWGLSQHLVSTTSNIDSWKNNIPYNALPPTFQDAVSITRRLGIRYVWIDSLCIVQDDKKDWEIEAAKMASIYDEADLVLAATGSIDGDGGCLFPRNPHITLSGTFPTGEPFQIYGREISEHGMFGWSASPELAKRAWNPISGVQGGEEELAQYPLLSRAWCFQERLLATRILHFTKTEAVFDCLTCMECECGALTKHPDDPLVPPRRIIKTGHKYVEGTSSMSHTAPLSLIEPVSTSKEQKEFTQHHELWRDLMVQYSQKRITRKSDGLPAVAGLATKWSNQLTGQYLAGIWELNLLDGLRWLPDEKDSGEEPQYIAPSWSWLSAHRGVTWGLESFDDPKYYVDIDYARTRCHLSGLNPFGEVDSGYIFLTGHILHVSFSFIGDGVFLQKAGHDKKKPFERPDSLARLRKLKTADLFCLRFCTKESASAGDGDDCALVIMAADPTDLARQPKEVREFKHVYQRAGFIKNYLTREWRHAEDSEQVDMYLI</sequence>
<dbReference type="AlphaFoldDB" id="A0A9P5HSX8"/>
<protein>
    <recommendedName>
        <fullName evidence="1">Heterokaryon incompatibility domain-containing protein</fullName>
    </recommendedName>
</protein>
<accession>A0A9P5HSX8</accession>
<dbReference type="EMBL" id="JAANBB010000001">
    <property type="protein sequence ID" value="KAF7558234.1"/>
    <property type="molecule type" value="Genomic_DNA"/>
</dbReference>
<dbReference type="OrthoDB" id="8300194at2759"/>
<dbReference type="InterPro" id="IPR010730">
    <property type="entry name" value="HET"/>
</dbReference>
<dbReference type="PANTHER" id="PTHR33112">
    <property type="entry name" value="DOMAIN PROTEIN, PUTATIVE-RELATED"/>
    <property type="match status" value="1"/>
</dbReference>
<organism evidence="2 3">
    <name type="scientific">Cylindrodendrum hubeiense</name>
    <dbReference type="NCBI Taxonomy" id="595255"/>
    <lineage>
        <taxon>Eukaryota</taxon>
        <taxon>Fungi</taxon>
        <taxon>Dikarya</taxon>
        <taxon>Ascomycota</taxon>
        <taxon>Pezizomycotina</taxon>
        <taxon>Sordariomycetes</taxon>
        <taxon>Hypocreomycetidae</taxon>
        <taxon>Hypocreales</taxon>
        <taxon>Nectriaceae</taxon>
        <taxon>Cylindrodendrum</taxon>
    </lineage>
</organism>
<feature type="domain" description="Heterokaryon incompatibility" evidence="1">
    <location>
        <begin position="255"/>
        <end position="424"/>
    </location>
</feature>
<proteinExistence type="predicted"/>
<dbReference type="PANTHER" id="PTHR33112:SF16">
    <property type="entry name" value="HETEROKARYON INCOMPATIBILITY DOMAIN-CONTAINING PROTEIN"/>
    <property type="match status" value="1"/>
</dbReference>
<reference evidence="2" key="1">
    <citation type="submission" date="2020-03" db="EMBL/GenBank/DDBJ databases">
        <title>Draft Genome Sequence of Cylindrodendrum hubeiense.</title>
        <authorList>
            <person name="Buettner E."/>
            <person name="Kellner H."/>
        </authorList>
    </citation>
    <scope>NUCLEOTIDE SEQUENCE</scope>
    <source>
        <strain evidence="2">IHI 201604</strain>
    </source>
</reference>
<keyword evidence="3" id="KW-1185">Reference proteome</keyword>
<gene>
    <name evidence="2" type="ORF">G7Z17_g193</name>
</gene>
<comment type="caution">
    <text evidence="2">The sequence shown here is derived from an EMBL/GenBank/DDBJ whole genome shotgun (WGS) entry which is preliminary data.</text>
</comment>